<evidence type="ECO:0000256" key="2">
    <source>
        <dbReference type="ARBA" id="ARBA00022801"/>
    </source>
</evidence>
<reference evidence="5 6" key="1">
    <citation type="submission" date="2020-07" db="EMBL/GenBank/DDBJ databases">
        <title>Definition of the novel symbiovar canariense within Mesorhizobium novociceri, a new species of genus Mesorhizobium nodulating Cicer canariense in the Caldera de Taburiente National Park (La Palma, Canary Islands).</title>
        <authorList>
            <person name="Leon-Barrios M."/>
            <person name="Perez-Yepez J."/>
            <person name="Flores-Felix J.D."/>
            <person name="Ramirez-Baena M.H."/>
            <person name="Pulido-Suarez L."/>
            <person name="Igual J.M."/>
            <person name="Velazquez E."/>
            <person name="Peix A."/>
        </authorList>
    </citation>
    <scope>NUCLEOTIDE SEQUENCE [LARGE SCALE GENOMIC DNA]</scope>
    <source>
        <strain evidence="5 6">CCANP35</strain>
    </source>
</reference>
<dbReference type="SUPFAM" id="SSF48208">
    <property type="entry name" value="Six-hairpin glycosidases"/>
    <property type="match status" value="1"/>
</dbReference>
<dbReference type="InterPro" id="IPR012341">
    <property type="entry name" value="6hp_glycosidase-like_sf"/>
</dbReference>
<gene>
    <name evidence="5" type="ORF">H0241_28325</name>
</gene>
<dbReference type="InterPro" id="IPR008928">
    <property type="entry name" value="6-hairpin_glycosidase_sf"/>
</dbReference>
<keyword evidence="3" id="KW-0326">Glycosidase</keyword>
<evidence type="ECO:0000313" key="6">
    <source>
        <dbReference type="Proteomes" id="UP000558284"/>
    </source>
</evidence>
<sequence>MLKNANLPAESAWNTWSERPGEMVFLPLGARVTPVLFSSGARKATTIRPPAEIRFGRHGLHGEVIDFETNHGGTRLEFSYAKRDPFCIEGRWSVRKKHEWGLRYWVVLCLSAEGGEEVTYSHDDGAATLAVGQRYVSLVSRDAPVQVTGHDSIEALVADMDANGYFDLSSRSNSAKVIALRFNLEMMPEARFAAAVADSRALAVKTAKRALVADTAPATPLHTGRNEGALDAVRDVIGWNTLYDRINARPYTAISRIWNLGGFAVWFNDQTFAALMAGLFDPSLARENFDVAMASATPQGNFACLLTSRDSWVDRSQAPHGAFIAWTMYLRSRDRSLLENAYGPLLRNNRWWRTSRDPDGRGLVSCGTSDVGDALYKGTAFGARNETGMDNSATHDEAVYDPATRSLSTFDVGLNCALALDTEMLGKIARELGHIDDAAGFEALAQDTRDKIRTELWDEARGQFANRQRHGGFVSSVGPTSFYPLLCGAASEAQAARLLEHLADPATFGGQFVLPNASRNDPAYKENVYWRGRIWANVNYFVWQGLRRYGFELEAAELARKSLAMFEQSWTAARLCGENYNAETGEIVDQGDADPFYTWGAMLPLLGVCQVMDIGPWHGWELANTGEAVRLGPLSSPAGDVVVTVEAGTLTLSARGAVLFSTDHRGRISHIVVERGLLSVRFREGCSGIASFRLGPDMAARLVSARLGEQEVATVLEDGCRIVDLSGAGTGARLDCYLTP</sequence>
<comment type="caution">
    <text evidence="5">The sequence shown here is derived from an EMBL/GenBank/DDBJ whole genome shotgun (WGS) entry which is preliminary data.</text>
</comment>
<evidence type="ECO:0000259" key="4">
    <source>
        <dbReference type="Pfam" id="PF22422"/>
    </source>
</evidence>
<feature type="domain" description="Mannosylglycerate hydrolase MGH1-like glycoside hydrolase" evidence="4">
    <location>
        <begin position="265"/>
        <end position="599"/>
    </location>
</feature>
<dbReference type="InterPro" id="IPR004888">
    <property type="entry name" value="Glycoside_hydrolase_63"/>
</dbReference>
<dbReference type="InterPro" id="IPR054491">
    <property type="entry name" value="MGH1-like_GH"/>
</dbReference>
<keyword evidence="6" id="KW-1185">Reference proteome</keyword>
<organism evidence="5 6">
    <name type="scientific">Mesorhizobium neociceri</name>
    <dbReference type="NCBI Taxonomy" id="1307853"/>
    <lineage>
        <taxon>Bacteria</taxon>
        <taxon>Pseudomonadati</taxon>
        <taxon>Pseudomonadota</taxon>
        <taxon>Alphaproteobacteria</taxon>
        <taxon>Hyphomicrobiales</taxon>
        <taxon>Phyllobacteriaceae</taxon>
        <taxon>Mesorhizobium</taxon>
    </lineage>
</organism>
<dbReference type="AlphaFoldDB" id="A0A838BDZ4"/>
<dbReference type="PANTHER" id="PTHR10412:SF11">
    <property type="entry name" value="MANNOSYL-OLIGOSACCHARIDE GLUCOSIDASE"/>
    <property type="match status" value="1"/>
</dbReference>
<proteinExistence type="inferred from homology"/>
<evidence type="ECO:0000256" key="1">
    <source>
        <dbReference type="ARBA" id="ARBA00010833"/>
    </source>
</evidence>
<evidence type="ECO:0000313" key="5">
    <source>
        <dbReference type="EMBL" id="MBA1144121.1"/>
    </source>
</evidence>
<dbReference type="RefSeq" id="WP_181061072.1">
    <property type="nucleotide sequence ID" value="NZ_JACDTY010000019.1"/>
</dbReference>
<dbReference type="GO" id="GO:0009311">
    <property type="term" value="P:oligosaccharide metabolic process"/>
    <property type="evidence" value="ECO:0007669"/>
    <property type="project" value="InterPro"/>
</dbReference>
<keyword evidence="2 5" id="KW-0378">Hydrolase</keyword>
<evidence type="ECO:0000256" key="3">
    <source>
        <dbReference type="ARBA" id="ARBA00023295"/>
    </source>
</evidence>
<dbReference type="EMBL" id="JACDTY010000019">
    <property type="protein sequence ID" value="MBA1144121.1"/>
    <property type="molecule type" value="Genomic_DNA"/>
</dbReference>
<dbReference type="GO" id="GO:0006487">
    <property type="term" value="P:protein N-linked glycosylation"/>
    <property type="evidence" value="ECO:0007669"/>
    <property type="project" value="TreeGrafter"/>
</dbReference>
<comment type="similarity">
    <text evidence="1">Belongs to the glycosyl hydrolase 63 family.</text>
</comment>
<dbReference type="Gene3D" id="1.50.10.10">
    <property type="match status" value="1"/>
</dbReference>
<dbReference type="GO" id="GO:0004573">
    <property type="term" value="F:Glc3Man9GlcNAc2 oligosaccharide glucosidase activity"/>
    <property type="evidence" value="ECO:0007669"/>
    <property type="project" value="InterPro"/>
</dbReference>
<name>A0A838BDZ4_9HYPH</name>
<protein>
    <submittedName>
        <fullName evidence="5">Glycoside hydrolase family 37</fullName>
    </submittedName>
</protein>
<dbReference type="Proteomes" id="UP000558284">
    <property type="component" value="Unassembled WGS sequence"/>
</dbReference>
<dbReference type="Pfam" id="PF22422">
    <property type="entry name" value="MGH1-like_GH"/>
    <property type="match status" value="1"/>
</dbReference>
<accession>A0A838BDZ4</accession>
<dbReference type="PANTHER" id="PTHR10412">
    <property type="entry name" value="MANNOSYL-OLIGOSACCHARIDE GLUCOSIDASE"/>
    <property type="match status" value="1"/>
</dbReference>